<accession>A0AAD8UDQ9</accession>
<evidence type="ECO:0000313" key="2">
    <source>
        <dbReference type="Proteomes" id="UP001244207"/>
    </source>
</evidence>
<reference evidence="1" key="1">
    <citation type="submission" date="2021-12" db="EMBL/GenBank/DDBJ databases">
        <title>Comparative genomics, transcriptomics and evolutionary studies reveal genomic signatures of adaptation to plant cell wall in hemibiotrophic fungi.</title>
        <authorList>
            <consortium name="DOE Joint Genome Institute"/>
            <person name="Baroncelli R."/>
            <person name="Diaz J.F."/>
            <person name="Benocci T."/>
            <person name="Peng M."/>
            <person name="Battaglia E."/>
            <person name="Haridas S."/>
            <person name="Andreopoulos W."/>
            <person name="Labutti K."/>
            <person name="Pangilinan J."/>
            <person name="Floch G.L."/>
            <person name="Makela M.R."/>
            <person name="Henrissat B."/>
            <person name="Grigoriev I.V."/>
            <person name="Crouch J.A."/>
            <person name="De Vries R.P."/>
            <person name="Sukno S.A."/>
            <person name="Thon M.R."/>
        </authorList>
    </citation>
    <scope>NUCLEOTIDE SEQUENCE</scope>
    <source>
        <strain evidence="1">CBS 112980</strain>
    </source>
</reference>
<evidence type="ECO:0000313" key="1">
    <source>
        <dbReference type="EMBL" id="KAK1714124.1"/>
    </source>
</evidence>
<dbReference type="GeneID" id="85394744"/>
<keyword evidence="2" id="KW-1185">Reference proteome</keyword>
<dbReference type="EMBL" id="JAHMHS010000131">
    <property type="protein sequence ID" value="KAK1714124.1"/>
    <property type="molecule type" value="Genomic_DNA"/>
</dbReference>
<comment type="caution">
    <text evidence="1">The sequence shown here is derived from an EMBL/GenBank/DDBJ whole genome shotgun (WGS) entry which is preliminary data.</text>
</comment>
<dbReference type="Proteomes" id="UP001244207">
    <property type="component" value="Unassembled WGS sequence"/>
</dbReference>
<organism evidence="1 2">
    <name type="scientific">Glomerella acutata</name>
    <name type="common">Colletotrichum acutatum</name>
    <dbReference type="NCBI Taxonomy" id="27357"/>
    <lineage>
        <taxon>Eukaryota</taxon>
        <taxon>Fungi</taxon>
        <taxon>Dikarya</taxon>
        <taxon>Ascomycota</taxon>
        <taxon>Pezizomycotina</taxon>
        <taxon>Sordariomycetes</taxon>
        <taxon>Hypocreomycetidae</taxon>
        <taxon>Glomerellales</taxon>
        <taxon>Glomerellaceae</taxon>
        <taxon>Colletotrichum</taxon>
        <taxon>Colletotrichum acutatum species complex</taxon>
    </lineage>
</organism>
<name>A0AAD8UDQ9_GLOAC</name>
<dbReference type="RefSeq" id="XP_060359940.1">
    <property type="nucleotide sequence ID" value="XM_060510845.1"/>
</dbReference>
<protein>
    <submittedName>
        <fullName evidence="1">Uncharacterized protein</fullName>
    </submittedName>
</protein>
<sequence>MCPALWRLAGCPLVGGGGGGGGLSLRLWSLEFWTAYCQPVKIFWKLDTPVTPNSKTDNKEGIGDRWIPTRSGFPNVDGVSLSNAYAGRLQVVWEWRGRSDVGTWGREPGRLGFVEIA</sequence>
<proteinExistence type="predicted"/>
<dbReference type="AlphaFoldDB" id="A0AAD8UDQ9"/>
<gene>
    <name evidence="1" type="ORF">BDZ83DRAFT_656093</name>
</gene>